<dbReference type="InterPro" id="IPR013154">
    <property type="entry name" value="ADH-like_N"/>
</dbReference>
<dbReference type="InterPro" id="IPR047122">
    <property type="entry name" value="Trans-enoyl_RdTase-like"/>
</dbReference>
<dbReference type="AlphaFoldDB" id="A0A7R9WWX8"/>
<dbReference type="Pfam" id="PF00107">
    <property type="entry name" value="ADH_zinc_N"/>
    <property type="match status" value="1"/>
</dbReference>
<dbReference type="CDD" id="cd08249">
    <property type="entry name" value="enoyl_reductase_like"/>
    <property type="match status" value="1"/>
</dbReference>
<proteinExistence type="predicted"/>
<name>A0A7R9WWX8_9STRA</name>
<dbReference type="PANTHER" id="PTHR45348">
    <property type="entry name" value="HYPOTHETICAL OXIDOREDUCTASE (EUROFUNG)"/>
    <property type="match status" value="1"/>
</dbReference>
<dbReference type="EMBL" id="HBEF01015219">
    <property type="protein sequence ID" value="CAD8337403.1"/>
    <property type="molecule type" value="Transcribed_RNA"/>
</dbReference>
<dbReference type="InterPro" id="IPR013149">
    <property type="entry name" value="ADH-like_C"/>
</dbReference>
<dbReference type="InterPro" id="IPR011032">
    <property type="entry name" value="GroES-like_sf"/>
</dbReference>
<feature type="domain" description="Enoyl reductase (ER)" evidence="2">
    <location>
        <begin position="59"/>
        <end position="375"/>
    </location>
</feature>
<dbReference type="GO" id="GO:0016651">
    <property type="term" value="F:oxidoreductase activity, acting on NAD(P)H"/>
    <property type="evidence" value="ECO:0007669"/>
    <property type="project" value="InterPro"/>
</dbReference>
<keyword evidence="1" id="KW-0732">Signal</keyword>
<sequence>MIFYLQSSLSFLTIALASSANGINNSNNSDGNSRSNKQYHPSAMTTMKRVDLIKQGGFAPNKNLATVDVDVPKPSDMEVLIDIKASAINPVDWKIASFGFMLPPQLPATLGCDVAGIVEDGPDTMKGKRVVTYLGADKTNTKTTRGAFVDKVLADKDIVFEIPDSMSFAEAASQPVGGLAAVLLLDSLVGVKPGDWVLVWGGSSSVGFHAVQLAKARGYKVIAVTSAKHEQSMKDLGADGFADYRKGDVEAQVDEIMKGQATGLNGAADCIGNANGNGAAARLVKKYGKTDASLVISTVDFGMPAPPDGVEAKMINLGAVLGDPESRKDVVAAYPSILELKPQAIRLVKGKMSADTVAKALQINKDGVSGEKVIIEWEK</sequence>
<gene>
    <name evidence="3" type="ORF">CAUS1442_LOCUS9531</name>
</gene>
<evidence type="ECO:0000259" key="2">
    <source>
        <dbReference type="SMART" id="SM00829"/>
    </source>
</evidence>
<dbReference type="SUPFAM" id="SSF50129">
    <property type="entry name" value="GroES-like"/>
    <property type="match status" value="1"/>
</dbReference>
<dbReference type="InterPro" id="IPR036291">
    <property type="entry name" value="NAD(P)-bd_dom_sf"/>
</dbReference>
<evidence type="ECO:0000256" key="1">
    <source>
        <dbReference type="SAM" id="SignalP"/>
    </source>
</evidence>
<feature type="chain" id="PRO_5031076790" description="Enoyl reductase (ER) domain-containing protein" evidence="1">
    <location>
        <begin position="23"/>
        <end position="379"/>
    </location>
</feature>
<feature type="signal peptide" evidence="1">
    <location>
        <begin position="1"/>
        <end position="22"/>
    </location>
</feature>
<dbReference type="SMART" id="SM00829">
    <property type="entry name" value="PKS_ER"/>
    <property type="match status" value="1"/>
</dbReference>
<dbReference type="SUPFAM" id="SSF51735">
    <property type="entry name" value="NAD(P)-binding Rossmann-fold domains"/>
    <property type="match status" value="1"/>
</dbReference>
<dbReference type="Pfam" id="PF08240">
    <property type="entry name" value="ADH_N"/>
    <property type="match status" value="1"/>
</dbReference>
<protein>
    <recommendedName>
        <fullName evidence="2">Enoyl reductase (ER) domain-containing protein</fullName>
    </recommendedName>
</protein>
<dbReference type="Gene3D" id="3.40.50.720">
    <property type="entry name" value="NAD(P)-binding Rossmann-like Domain"/>
    <property type="match status" value="1"/>
</dbReference>
<accession>A0A7R9WWX8</accession>
<evidence type="ECO:0000313" key="3">
    <source>
        <dbReference type="EMBL" id="CAD8337403.1"/>
    </source>
</evidence>
<dbReference type="PANTHER" id="PTHR45348:SF2">
    <property type="entry name" value="ZINC-TYPE ALCOHOL DEHYDROGENASE-LIKE PROTEIN C2E1P3.01"/>
    <property type="match status" value="1"/>
</dbReference>
<dbReference type="Gene3D" id="3.90.180.10">
    <property type="entry name" value="Medium-chain alcohol dehydrogenases, catalytic domain"/>
    <property type="match status" value="1"/>
</dbReference>
<dbReference type="InterPro" id="IPR020843">
    <property type="entry name" value="ER"/>
</dbReference>
<organism evidence="3">
    <name type="scientific">Craspedostauros australis</name>
    <dbReference type="NCBI Taxonomy" id="1486917"/>
    <lineage>
        <taxon>Eukaryota</taxon>
        <taxon>Sar</taxon>
        <taxon>Stramenopiles</taxon>
        <taxon>Ochrophyta</taxon>
        <taxon>Bacillariophyta</taxon>
        <taxon>Bacillariophyceae</taxon>
        <taxon>Bacillariophycidae</taxon>
        <taxon>Naviculales</taxon>
        <taxon>Naviculaceae</taxon>
        <taxon>Craspedostauros</taxon>
    </lineage>
</organism>
<reference evidence="3" key="1">
    <citation type="submission" date="2021-01" db="EMBL/GenBank/DDBJ databases">
        <authorList>
            <person name="Corre E."/>
            <person name="Pelletier E."/>
            <person name="Niang G."/>
            <person name="Scheremetjew M."/>
            <person name="Finn R."/>
            <person name="Kale V."/>
            <person name="Holt S."/>
            <person name="Cochrane G."/>
            <person name="Meng A."/>
            <person name="Brown T."/>
            <person name="Cohen L."/>
        </authorList>
    </citation>
    <scope>NUCLEOTIDE SEQUENCE</scope>
    <source>
        <strain evidence="3">CCMP3328</strain>
    </source>
</reference>